<organism evidence="1 2">
    <name type="scientific">Flavihumibacter petaseus NBRC 106054</name>
    <dbReference type="NCBI Taxonomy" id="1220578"/>
    <lineage>
        <taxon>Bacteria</taxon>
        <taxon>Pseudomonadati</taxon>
        <taxon>Bacteroidota</taxon>
        <taxon>Chitinophagia</taxon>
        <taxon>Chitinophagales</taxon>
        <taxon>Chitinophagaceae</taxon>
        <taxon>Flavihumibacter</taxon>
    </lineage>
</organism>
<sequence>MGVNKIEFLVKELEGAIRKEQVKIGIYTHRNEGGYIQANADGLKMMALSLLQAAEAEGKSHVLNDRVSLEDLQNCMEQDSEFRISEVRFGPRKSDDIDTNRDA</sequence>
<dbReference type="STRING" id="1220578.FPE01S_03_02000"/>
<reference evidence="1 2" key="1">
    <citation type="submission" date="2015-04" db="EMBL/GenBank/DDBJ databases">
        <title>Whole genome shotgun sequence of Flavihumibacter petaseus NBRC 106054.</title>
        <authorList>
            <person name="Miyazawa S."/>
            <person name="Hosoyama A."/>
            <person name="Hashimoto M."/>
            <person name="Noguchi M."/>
            <person name="Tsuchikane K."/>
            <person name="Ohji S."/>
            <person name="Yamazoe A."/>
            <person name="Ichikawa N."/>
            <person name="Kimura A."/>
            <person name="Fujita N."/>
        </authorList>
    </citation>
    <scope>NUCLEOTIDE SEQUENCE [LARGE SCALE GENOMIC DNA]</scope>
    <source>
        <strain evidence="1 2">NBRC 106054</strain>
    </source>
</reference>
<accession>A0A0E9N2D2</accession>
<evidence type="ECO:0000313" key="1">
    <source>
        <dbReference type="EMBL" id="GAO44162.1"/>
    </source>
</evidence>
<name>A0A0E9N2D2_9BACT</name>
<dbReference type="EMBL" id="BBWV01000003">
    <property type="protein sequence ID" value="GAO44162.1"/>
    <property type="molecule type" value="Genomic_DNA"/>
</dbReference>
<comment type="caution">
    <text evidence="1">The sequence shown here is derived from an EMBL/GenBank/DDBJ whole genome shotgun (WGS) entry which is preliminary data.</text>
</comment>
<protein>
    <submittedName>
        <fullName evidence="1">Uncharacterized protein</fullName>
    </submittedName>
</protein>
<dbReference type="RefSeq" id="WP_046370129.1">
    <property type="nucleotide sequence ID" value="NZ_BBWV01000003.1"/>
</dbReference>
<dbReference type="AlphaFoldDB" id="A0A0E9N2D2"/>
<keyword evidence="2" id="KW-1185">Reference proteome</keyword>
<evidence type="ECO:0000313" key="2">
    <source>
        <dbReference type="Proteomes" id="UP000033121"/>
    </source>
</evidence>
<dbReference type="Proteomes" id="UP000033121">
    <property type="component" value="Unassembled WGS sequence"/>
</dbReference>
<proteinExistence type="predicted"/>
<gene>
    <name evidence="1" type="ORF">FPE01S_03_02000</name>
</gene>